<keyword evidence="7" id="KW-0963">Cytoplasm</keyword>
<sequence>ISLTCQKLEGRVPCIGFCGAPWTLMCYMIEGRGSQTVSGAKKWLYAYPKESHILLDILTNICIKFLVGQARAGARYLQVFDTLALHLGRDLFVKFAFPCLKKIAAKVKDELKQQDLDVPMCVFSKGTHHCLEMFEDTSYDVVGLDWTVEPAYALQKLPTKTLQGNLDPGALYSSKEDIEVLVKEMVAKFGGGKSKYIANLGHGVYPDCEPENMKAFVDAITAIV</sequence>
<evidence type="ECO:0000256" key="3">
    <source>
        <dbReference type="ARBA" id="ARBA00009935"/>
    </source>
</evidence>
<accession>A0AA38HK98</accession>
<keyword evidence="16" id="KW-1185">Reference proteome</keyword>
<evidence type="ECO:0000256" key="9">
    <source>
        <dbReference type="ARBA" id="ARBA00023239"/>
    </source>
</evidence>
<dbReference type="Proteomes" id="UP001168821">
    <property type="component" value="Unassembled WGS sequence"/>
</dbReference>
<evidence type="ECO:0000256" key="1">
    <source>
        <dbReference type="ARBA" id="ARBA00004514"/>
    </source>
</evidence>
<evidence type="ECO:0000256" key="10">
    <source>
        <dbReference type="ARBA" id="ARBA00023244"/>
    </source>
</evidence>
<dbReference type="EC" id="4.1.1.37" evidence="5"/>
<proteinExistence type="inferred from homology"/>
<dbReference type="EMBL" id="JALNTZ010002131">
    <property type="protein sequence ID" value="KAJ3619900.1"/>
    <property type="molecule type" value="Genomic_DNA"/>
</dbReference>
<dbReference type="SUPFAM" id="SSF51726">
    <property type="entry name" value="UROD/MetE-like"/>
    <property type="match status" value="1"/>
</dbReference>
<evidence type="ECO:0000256" key="2">
    <source>
        <dbReference type="ARBA" id="ARBA00004804"/>
    </source>
</evidence>
<dbReference type="GO" id="GO:0004853">
    <property type="term" value="F:uroporphyrinogen decarboxylase activity"/>
    <property type="evidence" value="ECO:0007669"/>
    <property type="project" value="UniProtKB-EC"/>
</dbReference>
<gene>
    <name evidence="15" type="ORF">Zmor_008677</name>
</gene>
<dbReference type="PANTHER" id="PTHR21091:SF169">
    <property type="entry name" value="UROPORPHYRINOGEN DECARBOXYLASE"/>
    <property type="match status" value="1"/>
</dbReference>
<comment type="pathway">
    <text evidence="2">Porphyrin-containing compound metabolism; protoporphyrin-IX biosynthesis; coproporphyrinogen-III from 5-aminolevulinate: step 4/4.</text>
</comment>
<reference evidence="15" key="1">
    <citation type="journal article" date="2023" name="G3 (Bethesda)">
        <title>Whole genome assemblies of Zophobas morio and Tenebrio molitor.</title>
        <authorList>
            <person name="Kaur S."/>
            <person name="Stinson S.A."/>
            <person name="diCenzo G.C."/>
        </authorList>
    </citation>
    <scope>NUCLEOTIDE SEQUENCE</scope>
    <source>
        <strain evidence="15">QUZm001</strain>
    </source>
</reference>
<dbReference type="PANTHER" id="PTHR21091">
    <property type="entry name" value="METHYLTETRAHYDROFOLATE:HOMOCYSTEINE METHYLTRANSFERASE RELATED"/>
    <property type="match status" value="1"/>
</dbReference>
<evidence type="ECO:0000313" key="16">
    <source>
        <dbReference type="Proteomes" id="UP001168821"/>
    </source>
</evidence>
<dbReference type="InterPro" id="IPR038071">
    <property type="entry name" value="UROD/MetE-like_sf"/>
</dbReference>
<comment type="caution">
    <text evidence="15">The sequence shown here is derived from an EMBL/GenBank/DDBJ whole genome shotgun (WGS) entry which is preliminary data.</text>
</comment>
<comment type="catalytic activity">
    <reaction evidence="12">
        <text>uroporphyrinogen I + 4 H(+) = coproporphyrinogen I + 4 CO2</text>
        <dbReference type="Rhea" id="RHEA:31239"/>
        <dbReference type="ChEBI" id="CHEBI:15378"/>
        <dbReference type="ChEBI" id="CHEBI:16526"/>
        <dbReference type="ChEBI" id="CHEBI:62626"/>
        <dbReference type="ChEBI" id="CHEBI:62631"/>
    </reaction>
    <physiologicalReaction direction="left-to-right" evidence="12">
        <dbReference type="Rhea" id="RHEA:31240"/>
    </physiologicalReaction>
</comment>
<dbReference type="AlphaFoldDB" id="A0AA38HK98"/>
<evidence type="ECO:0000256" key="5">
    <source>
        <dbReference type="ARBA" id="ARBA00012288"/>
    </source>
</evidence>
<evidence type="ECO:0000259" key="14">
    <source>
        <dbReference type="PROSITE" id="PS00907"/>
    </source>
</evidence>
<evidence type="ECO:0000256" key="12">
    <source>
        <dbReference type="ARBA" id="ARBA00047341"/>
    </source>
</evidence>
<feature type="non-terminal residue" evidence="15">
    <location>
        <position position="1"/>
    </location>
</feature>
<evidence type="ECO:0000256" key="11">
    <source>
        <dbReference type="ARBA" id="ARBA00045708"/>
    </source>
</evidence>
<keyword evidence="8" id="KW-0210">Decarboxylase</keyword>
<dbReference type="GO" id="GO:0005829">
    <property type="term" value="C:cytosol"/>
    <property type="evidence" value="ECO:0007669"/>
    <property type="project" value="UniProtKB-SubCell"/>
</dbReference>
<dbReference type="GO" id="GO:0006783">
    <property type="term" value="P:heme biosynthetic process"/>
    <property type="evidence" value="ECO:0007669"/>
    <property type="project" value="TreeGrafter"/>
</dbReference>
<evidence type="ECO:0000256" key="6">
    <source>
        <dbReference type="ARBA" id="ARBA00014308"/>
    </source>
</evidence>
<comment type="subunit">
    <text evidence="4">Homodimer.</text>
</comment>
<dbReference type="FunFam" id="3.20.20.210:FF:000008">
    <property type="entry name" value="Uroporphyrinogen decarboxylase"/>
    <property type="match status" value="1"/>
</dbReference>
<evidence type="ECO:0000256" key="4">
    <source>
        <dbReference type="ARBA" id="ARBA00011738"/>
    </source>
</evidence>
<comment type="similarity">
    <text evidence="3">Belongs to the uroporphyrinogen decarboxylase family.</text>
</comment>
<evidence type="ECO:0000256" key="7">
    <source>
        <dbReference type="ARBA" id="ARBA00022490"/>
    </source>
</evidence>
<evidence type="ECO:0000256" key="8">
    <source>
        <dbReference type="ARBA" id="ARBA00022793"/>
    </source>
</evidence>
<name>A0AA38HK98_9CUCU</name>
<evidence type="ECO:0000313" key="15">
    <source>
        <dbReference type="EMBL" id="KAJ3619900.1"/>
    </source>
</evidence>
<evidence type="ECO:0000256" key="13">
    <source>
        <dbReference type="ARBA" id="ARBA00048411"/>
    </source>
</evidence>
<dbReference type="PROSITE" id="PS00907">
    <property type="entry name" value="UROD_2"/>
    <property type="match status" value="1"/>
</dbReference>
<comment type="function">
    <text evidence="11">Catalyzes the sequential decarboxylation of the four acetate side chains of uroporphyrinogen to form coproporphyrinogen and participates in the fifth step in the heme biosynthetic pathway. Isomer I or isomer III of uroporphyrinogen may serve as substrate, but only coproporphyrinogen III can ultimately be converted to heme. In vitro also decarboxylates pentacarboxylate porphyrinogen I.</text>
</comment>
<dbReference type="Gene3D" id="3.20.20.210">
    <property type="match status" value="1"/>
</dbReference>
<comment type="catalytic activity">
    <reaction evidence="13">
        <text>uroporphyrinogen III + 4 H(+) = coproporphyrinogen III + 4 CO2</text>
        <dbReference type="Rhea" id="RHEA:19865"/>
        <dbReference type="ChEBI" id="CHEBI:15378"/>
        <dbReference type="ChEBI" id="CHEBI:16526"/>
        <dbReference type="ChEBI" id="CHEBI:57308"/>
        <dbReference type="ChEBI" id="CHEBI:57309"/>
        <dbReference type="EC" id="4.1.1.37"/>
    </reaction>
    <physiologicalReaction direction="left-to-right" evidence="13">
        <dbReference type="Rhea" id="RHEA:19866"/>
    </physiologicalReaction>
</comment>
<dbReference type="InterPro" id="IPR000257">
    <property type="entry name" value="Uroporphyrinogen_deCOase"/>
</dbReference>
<keyword evidence="9" id="KW-0456">Lyase</keyword>
<keyword evidence="10" id="KW-0627">Porphyrin biosynthesis</keyword>
<dbReference type="Pfam" id="PF01208">
    <property type="entry name" value="URO-D"/>
    <property type="match status" value="1"/>
</dbReference>
<feature type="domain" description="Uroporphyrinogen decarboxylase (URO-D)" evidence="14">
    <location>
        <begin position="15"/>
        <end position="31"/>
    </location>
</feature>
<comment type="subcellular location">
    <subcellularLocation>
        <location evidence="1">Cytoplasm</location>
        <location evidence="1">Cytosol</location>
    </subcellularLocation>
</comment>
<organism evidence="15 16">
    <name type="scientific">Zophobas morio</name>
    <dbReference type="NCBI Taxonomy" id="2755281"/>
    <lineage>
        <taxon>Eukaryota</taxon>
        <taxon>Metazoa</taxon>
        <taxon>Ecdysozoa</taxon>
        <taxon>Arthropoda</taxon>
        <taxon>Hexapoda</taxon>
        <taxon>Insecta</taxon>
        <taxon>Pterygota</taxon>
        <taxon>Neoptera</taxon>
        <taxon>Endopterygota</taxon>
        <taxon>Coleoptera</taxon>
        <taxon>Polyphaga</taxon>
        <taxon>Cucujiformia</taxon>
        <taxon>Tenebrionidae</taxon>
        <taxon>Zophobas</taxon>
    </lineage>
</organism>
<protein>
    <recommendedName>
        <fullName evidence="6">Uroporphyrinogen decarboxylase</fullName>
        <ecNumber evidence="5">4.1.1.37</ecNumber>
    </recommendedName>
</protein>